<dbReference type="GO" id="GO:0008081">
    <property type="term" value="F:phosphoric diester hydrolase activity"/>
    <property type="evidence" value="ECO:0007669"/>
    <property type="project" value="InterPro"/>
</dbReference>
<feature type="signal peptide" evidence="1">
    <location>
        <begin position="1"/>
        <end position="16"/>
    </location>
</feature>
<organism evidence="2 3">
    <name type="scientific">Mycena venus</name>
    <dbReference type="NCBI Taxonomy" id="2733690"/>
    <lineage>
        <taxon>Eukaryota</taxon>
        <taxon>Fungi</taxon>
        <taxon>Dikarya</taxon>
        <taxon>Basidiomycota</taxon>
        <taxon>Agaricomycotina</taxon>
        <taxon>Agaricomycetes</taxon>
        <taxon>Agaricomycetidae</taxon>
        <taxon>Agaricales</taxon>
        <taxon>Marasmiineae</taxon>
        <taxon>Mycenaceae</taxon>
        <taxon>Mycena</taxon>
    </lineage>
</organism>
<proteinExistence type="predicted"/>
<keyword evidence="1" id="KW-0732">Signal</keyword>
<dbReference type="OrthoDB" id="1046782at2759"/>
<dbReference type="InterPro" id="IPR017946">
    <property type="entry name" value="PLC-like_Pdiesterase_TIM-brl"/>
</dbReference>
<dbReference type="Gene3D" id="3.20.20.190">
    <property type="entry name" value="Phosphatidylinositol (PI) phosphodiesterase"/>
    <property type="match status" value="1"/>
</dbReference>
<accession>A0A8H6Y4W9</accession>
<protein>
    <submittedName>
        <fullName evidence="2">PLC-like phosphodiesterase</fullName>
    </submittedName>
</protein>
<dbReference type="AlphaFoldDB" id="A0A8H6Y4W9"/>
<dbReference type="SUPFAM" id="SSF51695">
    <property type="entry name" value="PLC-like phosphodiesterases"/>
    <property type="match status" value="1"/>
</dbReference>
<dbReference type="PANTHER" id="PTHR13593:SF143">
    <property type="entry name" value="PHOSPHATIDYLINOSITOL-SPECIFIC PHOSPHOLIPASE C X DOMAIN-CONTAINING PROTEIN"/>
    <property type="match status" value="1"/>
</dbReference>
<evidence type="ECO:0000256" key="1">
    <source>
        <dbReference type="SAM" id="SignalP"/>
    </source>
</evidence>
<dbReference type="GO" id="GO:0006629">
    <property type="term" value="P:lipid metabolic process"/>
    <property type="evidence" value="ECO:0007669"/>
    <property type="project" value="InterPro"/>
</dbReference>
<keyword evidence="3" id="KW-1185">Reference proteome</keyword>
<dbReference type="EMBL" id="JACAZI010000009">
    <property type="protein sequence ID" value="KAF7352011.1"/>
    <property type="molecule type" value="Genomic_DNA"/>
</dbReference>
<dbReference type="PANTHER" id="PTHR13593">
    <property type="match status" value="1"/>
</dbReference>
<name>A0A8H6Y4W9_9AGAR</name>
<evidence type="ECO:0000313" key="3">
    <source>
        <dbReference type="Proteomes" id="UP000620124"/>
    </source>
</evidence>
<dbReference type="PROSITE" id="PS50007">
    <property type="entry name" value="PIPLC_X_DOMAIN"/>
    <property type="match status" value="1"/>
</dbReference>
<gene>
    <name evidence="2" type="ORF">MVEN_01163300</name>
</gene>
<dbReference type="InterPro" id="IPR051057">
    <property type="entry name" value="PI-PLC_domain"/>
</dbReference>
<feature type="chain" id="PRO_5034809435" evidence="1">
    <location>
        <begin position="17"/>
        <end position="334"/>
    </location>
</feature>
<evidence type="ECO:0000313" key="2">
    <source>
        <dbReference type="EMBL" id="KAF7352011.1"/>
    </source>
</evidence>
<sequence>MLASLFLLALSSVVSAIPVKRAQPTDWMQANIGTLGSRPLRHICIPGSHDAGMSQINGGTAFSDAANTQTQTLSIGGQLTAGSRYFDIRPVITDGTYSTGHYSDITEIDSWQGSNGQSIADVISDINSFTSANNELVIINLSHAYDTDAGNSDYPIFTQDQWDALFDQLTGINHLYVDPNPTTVDLSTVTLSTFIASSPAVVVIVQPDDTIDLGDYASQGFYQYSQLNAYNEYADTSTLSTMESDQLTKMAAQRGTPDQSYFLLSWTLTQSTLEVLGFGDSILELANTADPALYTALPPKLSTSTYPNILFIDNFQNDGKMVDLAMTINTNYAS</sequence>
<dbReference type="Proteomes" id="UP000620124">
    <property type="component" value="Unassembled WGS sequence"/>
</dbReference>
<reference evidence="2" key="1">
    <citation type="submission" date="2020-05" db="EMBL/GenBank/DDBJ databases">
        <title>Mycena genomes resolve the evolution of fungal bioluminescence.</title>
        <authorList>
            <person name="Tsai I.J."/>
        </authorList>
    </citation>
    <scope>NUCLEOTIDE SEQUENCE</scope>
    <source>
        <strain evidence="2">CCC161011</strain>
    </source>
</reference>
<comment type="caution">
    <text evidence="2">The sequence shown here is derived from an EMBL/GenBank/DDBJ whole genome shotgun (WGS) entry which is preliminary data.</text>
</comment>